<evidence type="ECO:0000313" key="2">
    <source>
        <dbReference type="EMBL" id="KAK9416580.1"/>
    </source>
</evidence>
<dbReference type="Proteomes" id="UP001408356">
    <property type="component" value="Unassembled WGS sequence"/>
</dbReference>
<name>A0ABR2UQB7_9PEZI</name>
<accession>A0ABR2UQB7</accession>
<protein>
    <submittedName>
        <fullName evidence="2">Uncharacterized protein</fullName>
    </submittedName>
</protein>
<comment type="caution">
    <text evidence="2">The sequence shown here is derived from an EMBL/GenBank/DDBJ whole genome shotgun (WGS) entry which is preliminary data.</text>
</comment>
<evidence type="ECO:0000256" key="1">
    <source>
        <dbReference type="SAM" id="MobiDB-lite"/>
    </source>
</evidence>
<evidence type="ECO:0000313" key="3">
    <source>
        <dbReference type="Proteomes" id="UP001408356"/>
    </source>
</evidence>
<gene>
    <name evidence="2" type="ORF">SUNI508_09686</name>
</gene>
<keyword evidence="3" id="KW-1185">Reference proteome</keyword>
<sequence length="353" mass="39792">MEDAEQELKRRRERGRTAQAEFRKRQAKAAQETKHENERLREALISIARIAQPDDRAELVAVIKKAAGASGINADHLEQTNTQSVSYKDNPPSNGQTLDPRLANNSESLDSKLSTYLLMDSAQKQVAVARQPEQSSKPAFKAPRCMMWLNPMRFMRIDDPPEDIIPFLGPGSQTLAGKLFWAVMEHAKSECHHVHELKTPEDCNQNPCFRRMIDHSMATRSISHGFMKAMAEARLEYRQLGYISSEYASAAEADTGAVMKRRVLEDYMMRGQDPSIWLNPFAVEARARTVLGPRGFTMFENATKSPENSPLHASLATAIETLIASSVCFGDGPRWSIQVVDETFSQWLEKVRR</sequence>
<reference evidence="2 3" key="1">
    <citation type="journal article" date="2024" name="J. Plant Pathol.">
        <title>Sequence and assembly of the genome of Seiridium unicorne, isolate CBS 538.82, causal agent of cypress canker disease.</title>
        <authorList>
            <person name="Scali E."/>
            <person name="Rocca G.D."/>
            <person name="Danti R."/>
            <person name="Garbelotto M."/>
            <person name="Barberini S."/>
            <person name="Baroncelli R."/>
            <person name="Emiliani G."/>
        </authorList>
    </citation>
    <scope>NUCLEOTIDE SEQUENCE [LARGE SCALE GENOMIC DNA]</scope>
    <source>
        <strain evidence="2 3">BM-138-508</strain>
    </source>
</reference>
<dbReference type="EMBL" id="JARVKF010000406">
    <property type="protein sequence ID" value="KAK9416580.1"/>
    <property type="molecule type" value="Genomic_DNA"/>
</dbReference>
<feature type="region of interest" description="Disordered" evidence="1">
    <location>
        <begin position="1"/>
        <end position="36"/>
    </location>
</feature>
<organism evidence="2 3">
    <name type="scientific">Seiridium unicorne</name>
    <dbReference type="NCBI Taxonomy" id="138068"/>
    <lineage>
        <taxon>Eukaryota</taxon>
        <taxon>Fungi</taxon>
        <taxon>Dikarya</taxon>
        <taxon>Ascomycota</taxon>
        <taxon>Pezizomycotina</taxon>
        <taxon>Sordariomycetes</taxon>
        <taxon>Xylariomycetidae</taxon>
        <taxon>Amphisphaeriales</taxon>
        <taxon>Sporocadaceae</taxon>
        <taxon>Seiridium</taxon>
    </lineage>
</organism>
<feature type="compositionally biased region" description="Basic and acidic residues" evidence="1">
    <location>
        <begin position="1"/>
        <end position="10"/>
    </location>
</feature>
<proteinExistence type="predicted"/>
<feature type="region of interest" description="Disordered" evidence="1">
    <location>
        <begin position="83"/>
        <end position="102"/>
    </location>
</feature>